<evidence type="ECO:0000256" key="2">
    <source>
        <dbReference type="ARBA" id="ARBA00023043"/>
    </source>
</evidence>
<feature type="compositionally biased region" description="Low complexity" evidence="4">
    <location>
        <begin position="727"/>
        <end position="739"/>
    </location>
</feature>
<reference evidence="5 6" key="1">
    <citation type="submission" date="2024-02" db="EMBL/GenBank/DDBJ databases">
        <authorList>
            <person name="Chen Y."/>
            <person name="Shah S."/>
            <person name="Dougan E. K."/>
            <person name="Thang M."/>
            <person name="Chan C."/>
        </authorList>
    </citation>
    <scope>NUCLEOTIDE SEQUENCE [LARGE SCALE GENOMIC DNA]</scope>
</reference>
<proteinExistence type="predicted"/>
<feature type="repeat" description="ANK" evidence="3">
    <location>
        <begin position="564"/>
        <end position="596"/>
    </location>
</feature>
<keyword evidence="2 3" id="KW-0040">ANK repeat</keyword>
<dbReference type="SMART" id="SM00248">
    <property type="entry name" value="ANK"/>
    <property type="match status" value="2"/>
</dbReference>
<evidence type="ECO:0000256" key="3">
    <source>
        <dbReference type="PROSITE-ProRule" id="PRU00023"/>
    </source>
</evidence>
<name>A0ABP0ML06_9DINO</name>
<keyword evidence="6" id="KW-1185">Reference proteome</keyword>
<dbReference type="Gene3D" id="1.25.40.20">
    <property type="entry name" value="Ankyrin repeat-containing domain"/>
    <property type="match status" value="1"/>
</dbReference>
<dbReference type="Pfam" id="PF12796">
    <property type="entry name" value="Ank_2"/>
    <property type="match status" value="1"/>
</dbReference>
<evidence type="ECO:0000256" key="4">
    <source>
        <dbReference type="SAM" id="MobiDB-lite"/>
    </source>
</evidence>
<dbReference type="PANTHER" id="PTHR24198">
    <property type="entry name" value="ANKYRIN REPEAT AND PROTEIN KINASE DOMAIN-CONTAINING PROTEIN"/>
    <property type="match status" value="1"/>
</dbReference>
<feature type="region of interest" description="Disordered" evidence="4">
    <location>
        <begin position="649"/>
        <end position="698"/>
    </location>
</feature>
<dbReference type="Proteomes" id="UP001642464">
    <property type="component" value="Unassembled WGS sequence"/>
</dbReference>
<evidence type="ECO:0000313" key="6">
    <source>
        <dbReference type="Proteomes" id="UP001642464"/>
    </source>
</evidence>
<dbReference type="PROSITE" id="PS50297">
    <property type="entry name" value="ANK_REP_REGION"/>
    <property type="match status" value="1"/>
</dbReference>
<evidence type="ECO:0000313" key="5">
    <source>
        <dbReference type="EMBL" id="CAK9051517.1"/>
    </source>
</evidence>
<protein>
    <submittedName>
        <fullName evidence="5">Ankyrin-1 (ANK-1) (Erythrocyte ankyrin)</fullName>
    </submittedName>
</protein>
<organism evidence="5 6">
    <name type="scientific">Durusdinium trenchii</name>
    <dbReference type="NCBI Taxonomy" id="1381693"/>
    <lineage>
        <taxon>Eukaryota</taxon>
        <taxon>Sar</taxon>
        <taxon>Alveolata</taxon>
        <taxon>Dinophyceae</taxon>
        <taxon>Suessiales</taxon>
        <taxon>Symbiodiniaceae</taxon>
        <taxon>Durusdinium</taxon>
    </lineage>
</organism>
<dbReference type="EMBL" id="CAXAMM010022223">
    <property type="protein sequence ID" value="CAK9051517.1"/>
    <property type="molecule type" value="Genomic_DNA"/>
</dbReference>
<comment type="caution">
    <text evidence="5">The sequence shown here is derived from an EMBL/GenBank/DDBJ whole genome shotgun (WGS) entry which is preliminary data.</text>
</comment>
<dbReference type="PROSITE" id="PS50088">
    <property type="entry name" value="ANK_REPEAT"/>
    <property type="match status" value="1"/>
</dbReference>
<feature type="compositionally biased region" description="Basic and acidic residues" evidence="4">
    <location>
        <begin position="659"/>
        <end position="675"/>
    </location>
</feature>
<dbReference type="SUPFAM" id="SSF48403">
    <property type="entry name" value="Ankyrin repeat"/>
    <property type="match status" value="1"/>
</dbReference>
<feature type="region of interest" description="Disordered" evidence="4">
    <location>
        <begin position="724"/>
        <end position="766"/>
    </location>
</feature>
<gene>
    <name evidence="5" type="ORF">SCF082_LOCUS28274</name>
</gene>
<evidence type="ECO:0000256" key="1">
    <source>
        <dbReference type="ARBA" id="ARBA00022737"/>
    </source>
</evidence>
<dbReference type="PANTHER" id="PTHR24198:SF165">
    <property type="entry name" value="ANKYRIN REPEAT-CONTAINING PROTEIN-RELATED"/>
    <property type="match status" value="1"/>
</dbReference>
<keyword evidence="1" id="KW-0677">Repeat</keyword>
<accession>A0ABP0ML06</accession>
<dbReference type="InterPro" id="IPR036770">
    <property type="entry name" value="Ankyrin_rpt-contain_sf"/>
</dbReference>
<sequence length="766" mass="85527">MPRPHAPEPHCLLEEPTVRRQLVDSWDKSSKSVPTLQSLALAKCAKSCLLDPDFAMDAAERMPVSLFEVLGDIAKNILRQMGERGEGNKVSGWEGLFSPRPSWLQESLGGHPSLASSDARQVCPFLHPEFHRSVRQHGEAKTLSGCPCELLHLQLYSKKPVIQWMRLLMQENPTEQSMRWCARTLLHNALMNLGFNPWTAPEDHLQLLMFHFSLSVEALKDLLVRISSPPWTKQLQSKEQYDAVSKFFRSRARGGETPSAGGQSGARYPLLESRNFHRILTEEVSQHLSPAVLRVLGVARGIQICQEDPRAPFRAARQLPDALFADLERNAYRVLGCQMHCLRRSFRQEVRVVDMLQSDGPCPCKMVASCSDSLYEHCKANALPSRSATGRWMARCWLHCAKGWPREATYDPDTAQIIAEEFVAHKFEVTDFTMKVLVDLTNLGYEEGPMLFLNAVNRHLDISSGLEHLLHCAAQQCRSSLVRFALRLGAEVSAPSLSLAAGAGHEELFDLFWKNSCTSLKDNRSVCQHLLLESCRSGSVGIATKILSSSTDPSVDFEFEGEMKGITPLYVAATWGYPELVRYLLQKQANPSRRDARGMTPLRVVLVAAQESKVCTSVAVDRQQALRFKGLRYTEVIEILEAQSLEELEANSRAVPPRKSSEEASSSKEQLDEIPRLSLTTSAASAERSKGSDAFSEAEVSMTPLVQRLAHGWRSEDVANAEANVRHSAPLSRSPISSHSSDETVNRNKCHILPRWATGERPLKDH</sequence>
<dbReference type="InterPro" id="IPR002110">
    <property type="entry name" value="Ankyrin_rpt"/>
</dbReference>